<feature type="region of interest" description="Disordered" evidence="6">
    <location>
        <begin position="448"/>
        <end position="560"/>
    </location>
</feature>
<evidence type="ECO:0000256" key="6">
    <source>
        <dbReference type="SAM" id="MobiDB-lite"/>
    </source>
</evidence>
<feature type="region of interest" description="Disordered" evidence="6">
    <location>
        <begin position="1059"/>
        <end position="1104"/>
    </location>
</feature>
<dbReference type="Pfam" id="PF23121">
    <property type="entry name" value="SPOC_AIPP2"/>
    <property type="match status" value="1"/>
</dbReference>
<feature type="region of interest" description="Disordered" evidence="6">
    <location>
        <begin position="622"/>
        <end position="644"/>
    </location>
</feature>
<feature type="compositionally biased region" description="Polar residues" evidence="6">
    <location>
        <begin position="301"/>
        <end position="311"/>
    </location>
</feature>
<protein>
    <recommendedName>
        <fullName evidence="7">AIPP2-like SPOC-like domain-containing protein</fullName>
    </recommendedName>
</protein>
<sequence>MDRRLDESTGKPSAENAVSCSVDDISVTNKRGKSQTRQQGNANGADTVMGDRKPALPIAESNISEKVSCEEDDVGLPIVNRIESDKLMNCTEGNEDNLAEENPSGSHTMDESDDSDFVVQDVKVCDICGDAGREDLLAICCRCIDGAEHTYCMREMLEKVPEGDWMCDECQYDEEMKNQRQHKVVNEDGNAKTSSSGKASSGNSNACLRSDTRSSNDLDIRGKDRSNMKILGKRPKEDSEVSSLSKRRAVESVIGSPKTSGSKTVASLSQEISPKTLNRGKEKVSHQSSFAAPVGSDDTESASALVSSPTRLTPRGTFLKSNSFSSLNAKPKVKLVDEAVPQKQKSVREPSPLDIKDGTGKPYGKSMSFRSTSSSRYGNGESKVKMLSPKFSHNQDNIGFKHTKERSVLERKSSFKSERPVINSPRVSYSISDSKNEKNIGCRDENVLASESSKHQPRAVQSDSKTSSLSKIPSLTSRRASGNHVSTGDGKRQSLVSTDFTGAEQKSSNNEELLPSGSAGRPSYGDPNECLVDESSQLKDSVRSDETIRESGNQSKHNTGIGRRNEICQKCKVVGHLARCCPADGLPDVAISKSSREVTNASNDLKAAIEAAMLRKPGICRKSRVADQSNDSTQGSKNGDIVSQDHFVGPVNKKNVYSVLVKDVVSSVPNSTTSCKHASLDNVETSTSRTGDGGLVVPYDGTTSIRDLPIQLPSPISVWKTSDIPEHEFTWQGNFEVHKNDKVECCDGVQGHLSACASPRVLSVVNKFPHKVVLNEAPRLSIWPLQFQEYGVKEDNVALYFFAKDVDSYEKSYKILLENMIKNDLALEAIVDGVELLIFPSTQLPQQSQRWNMLYFLWGVFRGKKASQSYQVCSFSKQNLSQQDNRTAAVSLPENICSHEPVEKKLASNASLACEMAVSKDEIDVSAVPSLVQVKETDKIKAELQGGIDSNPLTSLQSNSVKEGGTALKCNPEAGAVQVSAQAFLNNASSSSECMPGQHDSFRVSSKIASSQVLAEGGNLNKLITGINHVSHETIMGDASNREDAPLARVSSATEQIKKDLSNTQLKDLNSKRPQDDGKVISEATSTNSCQPIQIDDDDDDDDDDVIVLSTLKRRRISSDGSNGSNDHSSSSNDGFSMRIHDVASDSSVNVSGESYMEKITSSKWGNAERFFFPVAPAPVKHIVDKSTPGETHPLENQVHVESPNLDLALGGETALPSPVIPSFLVDKKVVEDEHPKKQAKGEEEDISGSLSLSLAFPFSDSEQDQTSISRSRQLTERQRPQVNPPFLLFGGIRDK</sequence>
<dbReference type="EMBL" id="BAABME010006669">
    <property type="protein sequence ID" value="GAA0168976.1"/>
    <property type="molecule type" value="Genomic_DNA"/>
</dbReference>
<feature type="compositionally biased region" description="Basic and acidic residues" evidence="6">
    <location>
        <begin position="405"/>
        <end position="419"/>
    </location>
</feature>
<dbReference type="InterPro" id="IPR056280">
    <property type="entry name" value="AIPP2-like_SPOC"/>
</dbReference>
<dbReference type="PANTHER" id="PTHR33304">
    <property type="match status" value="1"/>
</dbReference>
<feature type="region of interest" description="Disordered" evidence="6">
    <location>
        <begin position="671"/>
        <end position="695"/>
    </location>
</feature>
<dbReference type="InterPro" id="IPR013083">
    <property type="entry name" value="Znf_RING/FYVE/PHD"/>
</dbReference>
<name>A0AAV3R0N9_LITER</name>
<keyword evidence="9" id="KW-1185">Reference proteome</keyword>
<evidence type="ECO:0000259" key="7">
    <source>
        <dbReference type="Pfam" id="PF23121"/>
    </source>
</evidence>
<evidence type="ECO:0000256" key="2">
    <source>
        <dbReference type="ARBA" id="ARBA00022771"/>
    </source>
</evidence>
<evidence type="ECO:0000256" key="5">
    <source>
        <dbReference type="ARBA" id="ARBA00023163"/>
    </source>
</evidence>
<feature type="compositionally biased region" description="Polar residues" evidence="6">
    <location>
        <begin position="1083"/>
        <end position="1092"/>
    </location>
</feature>
<feature type="compositionally biased region" description="Polar residues" evidence="6">
    <location>
        <begin position="459"/>
        <end position="486"/>
    </location>
</feature>
<dbReference type="SUPFAM" id="SSF57903">
    <property type="entry name" value="FYVE/PHD zinc finger"/>
    <property type="match status" value="1"/>
</dbReference>
<dbReference type="Proteomes" id="UP001454036">
    <property type="component" value="Unassembled WGS sequence"/>
</dbReference>
<evidence type="ECO:0000256" key="3">
    <source>
        <dbReference type="ARBA" id="ARBA00022833"/>
    </source>
</evidence>
<dbReference type="PANTHER" id="PTHR33304:SF9">
    <property type="entry name" value="RING_FYVE_PHD ZINC FINGER SUPERFAMILY PROTEIN"/>
    <property type="match status" value="1"/>
</dbReference>
<reference evidence="8 9" key="1">
    <citation type="submission" date="2024-01" db="EMBL/GenBank/DDBJ databases">
        <title>The complete chloroplast genome sequence of Lithospermum erythrorhizon: insights into the phylogenetic relationship among Boraginaceae species and the maternal lineages of purple gromwells.</title>
        <authorList>
            <person name="Okada T."/>
            <person name="Watanabe K."/>
        </authorList>
    </citation>
    <scope>NUCLEOTIDE SEQUENCE [LARGE SCALE GENOMIC DNA]</scope>
</reference>
<accession>A0AAV3R0N9</accession>
<dbReference type="GO" id="GO:0008270">
    <property type="term" value="F:zinc ion binding"/>
    <property type="evidence" value="ECO:0007669"/>
    <property type="project" value="UniProtKB-KW"/>
</dbReference>
<feature type="compositionally biased region" description="Basic and acidic residues" evidence="6">
    <location>
        <begin position="181"/>
        <end position="190"/>
    </location>
</feature>
<keyword evidence="4" id="KW-0805">Transcription regulation</keyword>
<feature type="compositionally biased region" description="Polar residues" evidence="6">
    <location>
        <begin position="626"/>
        <end position="637"/>
    </location>
</feature>
<feature type="region of interest" description="Disordered" evidence="6">
    <location>
        <begin position="335"/>
        <end position="421"/>
    </location>
</feature>
<proteinExistence type="predicted"/>
<gene>
    <name evidence="8" type="ORF">LIER_23558</name>
</gene>
<comment type="caution">
    <text evidence="8">The sequence shown here is derived from an EMBL/GenBank/DDBJ whole genome shotgun (WGS) entry which is preliminary data.</text>
</comment>
<feature type="compositionally biased region" description="Basic and acidic residues" evidence="6">
    <location>
        <begin position="210"/>
        <end position="227"/>
    </location>
</feature>
<dbReference type="InterPro" id="IPR011011">
    <property type="entry name" value="Znf_FYVE_PHD"/>
</dbReference>
<feature type="compositionally biased region" description="Basic and acidic residues" evidence="6">
    <location>
        <begin position="536"/>
        <end position="549"/>
    </location>
</feature>
<feature type="region of interest" description="Disordered" evidence="6">
    <location>
        <begin position="1"/>
        <end position="55"/>
    </location>
</feature>
<evidence type="ECO:0000313" key="8">
    <source>
        <dbReference type="EMBL" id="GAA0168976.1"/>
    </source>
</evidence>
<keyword evidence="3" id="KW-0862">Zinc</keyword>
<evidence type="ECO:0000256" key="4">
    <source>
        <dbReference type="ARBA" id="ARBA00023015"/>
    </source>
</evidence>
<feature type="compositionally biased region" description="Polar residues" evidence="6">
    <location>
        <begin position="494"/>
        <end position="511"/>
    </location>
</feature>
<keyword evidence="5" id="KW-0804">Transcription</keyword>
<dbReference type="InterPro" id="IPR049914">
    <property type="entry name" value="PHD1-3/5-6"/>
</dbReference>
<feature type="region of interest" description="Disordered" evidence="6">
    <location>
        <begin position="93"/>
        <end position="113"/>
    </location>
</feature>
<keyword evidence="2" id="KW-0863">Zinc-finger</keyword>
<dbReference type="Gene3D" id="3.30.40.10">
    <property type="entry name" value="Zinc/RING finger domain, C3HC4 (zinc finger)"/>
    <property type="match status" value="1"/>
</dbReference>
<feature type="compositionally biased region" description="Low complexity" evidence="6">
    <location>
        <begin position="1119"/>
        <end position="1137"/>
    </location>
</feature>
<organism evidence="8 9">
    <name type="scientific">Lithospermum erythrorhizon</name>
    <name type="common">Purple gromwell</name>
    <name type="synonym">Lithospermum officinale var. erythrorhizon</name>
    <dbReference type="NCBI Taxonomy" id="34254"/>
    <lineage>
        <taxon>Eukaryota</taxon>
        <taxon>Viridiplantae</taxon>
        <taxon>Streptophyta</taxon>
        <taxon>Embryophyta</taxon>
        <taxon>Tracheophyta</taxon>
        <taxon>Spermatophyta</taxon>
        <taxon>Magnoliopsida</taxon>
        <taxon>eudicotyledons</taxon>
        <taxon>Gunneridae</taxon>
        <taxon>Pentapetalae</taxon>
        <taxon>asterids</taxon>
        <taxon>lamiids</taxon>
        <taxon>Boraginales</taxon>
        <taxon>Boraginaceae</taxon>
        <taxon>Boraginoideae</taxon>
        <taxon>Lithospermeae</taxon>
        <taxon>Lithospermum</taxon>
    </lineage>
</organism>
<feature type="compositionally biased region" description="Low complexity" evidence="6">
    <location>
        <begin position="191"/>
        <end position="206"/>
    </location>
</feature>
<keyword evidence="1" id="KW-0479">Metal-binding</keyword>
<feature type="compositionally biased region" description="Polar residues" evidence="6">
    <location>
        <begin position="257"/>
        <end position="276"/>
    </location>
</feature>
<evidence type="ECO:0000256" key="1">
    <source>
        <dbReference type="ARBA" id="ARBA00022723"/>
    </source>
</evidence>
<feature type="compositionally biased region" description="Low complexity" evidence="6">
    <location>
        <begin position="366"/>
        <end position="375"/>
    </location>
</feature>
<dbReference type="GO" id="GO:0140566">
    <property type="term" value="F:histone reader activity"/>
    <property type="evidence" value="ECO:0007669"/>
    <property type="project" value="InterPro"/>
</dbReference>
<feature type="domain" description="AIPP2-like SPOC-like" evidence="7">
    <location>
        <begin position="731"/>
        <end position="861"/>
    </location>
</feature>
<feature type="compositionally biased region" description="Polar residues" evidence="6">
    <location>
        <begin position="671"/>
        <end position="690"/>
    </location>
</feature>
<feature type="compositionally biased region" description="Basic and acidic residues" evidence="6">
    <location>
        <begin position="1069"/>
        <end position="1080"/>
    </location>
</feature>
<evidence type="ECO:0000313" key="9">
    <source>
        <dbReference type="Proteomes" id="UP001454036"/>
    </source>
</evidence>
<feature type="region of interest" description="Disordered" evidence="6">
    <location>
        <begin position="1258"/>
        <end position="1286"/>
    </location>
</feature>
<feature type="region of interest" description="Disordered" evidence="6">
    <location>
        <begin position="181"/>
        <end position="323"/>
    </location>
</feature>
<feature type="region of interest" description="Disordered" evidence="6">
    <location>
        <begin position="1117"/>
        <end position="1138"/>
    </location>
</feature>
<feature type="compositionally biased region" description="Acidic residues" evidence="6">
    <location>
        <begin position="1095"/>
        <end position="1104"/>
    </location>
</feature>
<dbReference type="GO" id="GO:0034244">
    <property type="term" value="P:negative regulation of transcription elongation by RNA polymerase II"/>
    <property type="evidence" value="ECO:0007669"/>
    <property type="project" value="InterPro"/>
</dbReference>
<feature type="compositionally biased region" description="Polar residues" evidence="6">
    <location>
        <begin position="35"/>
        <end position="44"/>
    </location>
</feature>